<dbReference type="Gramene" id="PRQ23252">
    <property type="protein sequence ID" value="PRQ23252"/>
    <property type="gene ID" value="RchiOBHm_Chr6g0259331"/>
</dbReference>
<evidence type="ECO:0000256" key="5">
    <source>
        <dbReference type="ARBA" id="ARBA00023242"/>
    </source>
</evidence>
<protein>
    <submittedName>
        <fullName evidence="8">Putative transcription factor B3-Domain family</fullName>
    </submittedName>
</protein>
<dbReference type="SUPFAM" id="SSF101936">
    <property type="entry name" value="DNA-binding pseudobarrel domain"/>
    <property type="match status" value="2"/>
</dbReference>
<feature type="region of interest" description="Disordered" evidence="6">
    <location>
        <begin position="114"/>
        <end position="135"/>
    </location>
</feature>
<keyword evidence="3" id="KW-0238">DNA-binding</keyword>
<feature type="compositionally biased region" description="Basic residues" evidence="6">
    <location>
        <begin position="122"/>
        <end position="131"/>
    </location>
</feature>
<evidence type="ECO:0000256" key="6">
    <source>
        <dbReference type="SAM" id="MobiDB-lite"/>
    </source>
</evidence>
<dbReference type="CDD" id="cd10017">
    <property type="entry name" value="B3_DNA"/>
    <property type="match status" value="2"/>
</dbReference>
<evidence type="ECO:0000259" key="7">
    <source>
        <dbReference type="PROSITE" id="PS50863"/>
    </source>
</evidence>
<evidence type="ECO:0000256" key="3">
    <source>
        <dbReference type="ARBA" id="ARBA00023125"/>
    </source>
</evidence>
<evidence type="ECO:0000313" key="8">
    <source>
        <dbReference type="EMBL" id="PRQ23252.1"/>
    </source>
</evidence>
<comment type="caution">
    <text evidence="8">The sequence shown here is derived from an EMBL/GenBank/DDBJ whole genome shotgun (WGS) entry which is preliminary data.</text>
</comment>
<reference evidence="8 9" key="1">
    <citation type="journal article" date="2018" name="Nat. Genet.">
        <title>The Rosa genome provides new insights in the design of modern roses.</title>
        <authorList>
            <person name="Bendahmane M."/>
        </authorList>
    </citation>
    <scope>NUCLEOTIDE SEQUENCE [LARGE SCALE GENOMIC DNA]</scope>
    <source>
        <strain evidence="9">cv. Old Blush</strain>
    </source>
</reference>
<dbReference type="EMBL" id="PDCK01000044">
    <property type="protein sequence ID" value="PRQ23252.1"/>
    <property type="molecule type" value="Genomic_DNA"/>
</dbReference>
<dbReference type="OrthoDB" id="1164140at2759"/>
<keyword evidence="4" id="KW-0804">Transcription</keyword>
<name>A0A2P6PMW2_ROSCH</name>
<proteinExistence type="predicted"/>
<dbReference type="PROSITE" id="PS50863">
    <property type="entry name" value="B3"/>
    <property type="match status" value="2"/>
</dbReference>
<evidence type="ECO:0000313" key="9">
    <source>
        <dbReference type="Proteomes" id="UP000238479"/>
    </source>
</evidence>
<keyword evidence="2" id="KW-0805">Transcription regulation</keyword>
<evidence type="ECO:0000256" key="2">
    <source>
        <dbReference type="ARBA" id="ARBA00023015"/>
    </source>
</evidence>
<keyword evidence="9" id="KW-1185">Reference proteome</keyword>
<dbReference type="AlphaFoldDB" id="A0A2P6PMW2"/>
<comment type="subcellular location">
    <subcellularLocation>
        <location evidence="1">Nucleus</location>
    </subcellularLocation>
</comment>
<feature type="domain" description="TF-B3" evidence="7">
    <location>
        <begin position="165"/>
        <end position="257"/>
    </location>
</feature>
<dbReference type="InterPro" id="IPR015300">
    <property type="entry name" value="DNA-bd_pseudobarrel_sf"/>
</dbReference>
<dbReference type="InterPro" id="IPR050655">
    <property type="entry name" value="Plant_B3_domain"/>
</dbReference>
<sequence length="257" mass="29671">MEGASKEPTFFKIIKTGFNTDDLRIPPKFRRHMLNELSETATLELKGSSKCSWTVQVSQIESDIYFKNGWQKFIKDNSLGDFEFLVFWYERPMHFTIEIFDKTACKRNNLLEKSTRADNTKRPRGRPRKCNRSAAGENIQSCQSFELKEIKEEEEEEAATLPSSGFRSFTSIMGKRCYNVAVPVDFSREHLPQGYYNIVLKNLKGQKWKVKVVCSGKTVKLSAGWVEFRRANQINCGDICTFDLVGRRTMVVHVIPK</sequence>
<gene>
    <name evidence="8" type="ORF">RchiOBHm_Chr6g0259331</name>
</gene>
<keyword evidence="5" id="KW-0539">Nucleus</keyword>
<dbReference type="OMA" id="INCGDIC"/>
<dbReference type="STRING" id="74649.A0A2P6PMW2"/>
<dbReference type="Gene3D" id="2.40.330.10">
    <property type="entry name" value="DNA-binding pseudobarrel domain"/>
    <property type="match status" value="2"/>
</dbReference>
<dbReference type="PANTHER" id="PTHR31920">
    <property type="entry name" value="B3 DOMAIN-CONTAINING"/>
    <property type="match status" value="1"/>
</dbReference>
<feature type="domain" description="TF-B3" evidence="7">
    <location>
        <begin position="8"/>
        <end position="103"/>
    </location>
</feature>
<dbReference type="PANTHER" id="PTHR31920:SF122">
    <property type="entry name" value="B3 DOMAIN-CONTAINING PROTEIN REM23"/>
    <property type="match status" value="1"/>
</dbReference>
<dbReference type="SMART" id="SM01019">
    <property type="entry name" value="B3"/>
    <property type="match status" value="2"/>
</dbReference>
<evidence type="ECO:0000256" key="4">
    <source>
        <dbReference type="ARBA" id="ARBA00023163"/>
    </source>
</evidence>
<dbReference type="GO" id="GO:0005634">
    <property type="term" value="C:nucleus"/>
    <property type="evidence" value="ECO:0007669"/>
    <property type="project" value="UniProtKB-SubCell"/>
</dbReference>
<dbReference type="Proteomes" id="UP000238479">
    <property type="component" value="Chromosome 6"/>
</dbReference>
<organism evidence="8 9">
    <name type="scientific">Rosa chinensis</name>
    <name type="common">China rose</name>
    <dbReference type="NCBI Taxonomy" id="74649"/>
    <lineage>
        <taxon>Eukaryota</taxon>
        <taxon>Viridiplantae</taxon>
        <taxon>Streptophyta</taxon>
        <taxon>Embryophyta</taxon>
        <taxon>Tracheophyta</taxon>
        <taxon>Spermatophyta</taxon>
        <taxon>Magnoliopsida</taxon>
        <taxon>eudicotyledons</taxon>
        <taxon>Gunneridae</taxon>
        <taxon>Pentapetalae</taxon>
        <taxon>rosids</taxon>
        <taxon>fabids</taxon>
        <taxon>Rosales</taxon>
        <taxon>Rosaceae</taxon>
        <taxon>Rosoideae</taxon>
        <taxon>Rosoideae incertae sedis</taxon>
        <taxon>Rosa</taxon>
    </lineage>
</organism>
<dbReference type="Pfam" id="PF02362">
    <property type="entry name" value="B3"/>
    <property type="match status" value="2"/>
</dbReference>
<evidence type="ECO:0000256" key="1">
    <source>
        <dbReference type="ARBA" id="ARBA00004123"/>
    </source>
</evidence>
<accession>A0A2P6PMW2</accession>
<dbReference type="InterPro" id="IPR003340">
    <property type="entry name" value="B3_DNA-bd"/>
</dbReference>
<dbReference type="GO" id="GO:0003677">
    <property type="term" value="F:DNA binding"/>
    <property type="evidence" value="ECO:0007669"/>
    <property type="project" value="UniProtKB-KW"/>
</dbReference>